<feature type="domain" description="Phospholipase D N-terminal" evidence="2">
    <location>
        <begin position="55"/>
        <end position="145"/>
    </location>
</feature>
<dbReference type="Gene3D" id="3.60.21.70">
    <property type="entry name" value="PhoD-like phosphatase"/>
    <property type="match status" value="1"/>
</dbReference>
<dbReference type="EMBL" id="FOKG01000007">
    <property type="protein sequence ID" value="SFB27102.1"/>
    <property type="molecule type" value="Genomic_DNA"/>
</dbReference>
<dbReference type="PROSITE" id="PS51318">
    <property type="entry name" value="TAT"/>
    <property type="match status" value="1"/>
</dbReference>
<feature type="domain" description="PhoD-like phosphatase metallophosphatase" evidence="1">
    <location>
        <begin position="161"/>
        <end position="509"/>
    </location>
</feature>
<dbReference type="SUPFAM" id="SSF56300">
    <property type="entry name" value="Metallo-dependent phosphatases"/>
    <property type="match status" value="1"/>
</dbReference>
<dbReference type="Proteomes" id="UP000243799">
    <property type="component" value="Unassembled WGS sequence"/>
</dbReference>
<dbReference type="STRING" id="490629.SAMN05216266_107142"/>
<evidence type="ECO:0000259" key="2">
    <source>
        <dbReference type="Pfam" id="PF16655"/>
    </source>
</evidence>
<gene>
    <name evidence="3" type="ORF">SAMN05216266_107142</name>
</gene>
<keyword evidence="4" id="KW-1185">Reference proteome</keyword>
<dbReference type="AlphaFoldDB" id="A0A1I0ZP08"/>
<dbReference type="InterPro" id="IPR029052">
    <property type="entry name" value="Metallo-depent_PP-like"/>
</dbReference>
<dbReference type="InterPro" id="IPR052900">
    <property type="entry name" value="Phospholipid_Metab_Enz"/>
</dbReference>
<dbReference type="InterPro" id="IPR032093">
    <property type="entry name" value="PhoD_N"/>
</dbReference>
<dbReference type="InterPro" id="IPR006311">
    <property type="entry name" value="TAT_signal"/>
</dbReference>
<protein>
    <submittedName>
        <fullName evidence="3">Alkaline phosphatase D</fullName>
    </submittedName>
</protein>
<proteinExistence type="predicted"/>
<dbReference type="InterPro" id="IPR038607">
    <property type="entry name" value="PhoD-like_sf"/>
</dbReference>
<dbReference type="Gene3D" id="2.60.40.380">
    <property type="entry name" value="Purple acid phosphatase-like, N-terminal"/>
    <property type="match status" value="1"/>
</dbReference>
<evidence type="ECO:0000313" key="4">
    <source>
        <dbReference type="Proteomes" id="UP000243799"/>
    </source>
</evidence>
<dbReference type="PANTHER" id="PTHR43606:SF1">
    <property type="entry name" value="PHOD-LIKE PHOSPHATASE METALLOPHOSPHATASE DOMAIN-CONTAINING PROTEIN"/>
    <property type="match status" value="1"/>
</dbReference>
<dbReference type="Pfam" id="PF09423">
    <property type="entry name" value="PhoD"/>
    <property type="match status" value="1"/>
</dbReference>
<dbReference type="PANTHER" id="PTHR43606">
    <property type="entry name" value="PHOSPHATASE, PUTATIVE (AFU_ORTHOLOGUE AFUA_6G08710)-RELATED"/>
    <property type="match status" value="1"/>
</dbReference>
<organism evidence="3 4">
    <name type="scientific">Amycolatopsis marina</name>
    <dbReference type="NCBI Taxonomy" id="490629"/>
    <lineage>
        <taxon>Bacteria</taxon>
        <taxon>Bacillati</taxon>
        <taxon>Actinomycetota</taxon>
        <taxon>Actinomycetes</taxon>
        <taxon>Pseudonocardiales</taxon>
        <taxon>Pseudonocardiaceae</taxon>
        <taxon>Amycolatopsis</taxon>
    </lineage>
</organism>
<evidence type="ECO:0000313" key="3">
    <source>
        <dbReference type="EMBL" id="SFB27102.1"/>
    </source>
</evidence>
<sequence length="527" mass="57569">MTEQTHPDHHNRHSRRVALRAALAGAGVLTAGALGAAPAFGAPALVRGGRPVLTHGVQTGEVSTRSALVWARADRPSRMVVEVARDPSFARARLVRGPLLTPETDGTGTVRLPGLVPGGEVYYRVRAVDLDGRVASEPVTGRFRTAPVWGRDVRLVWSGDVAGQGWGINPDIGGMTAYAAMAAREPDLFLHSGDTVYADGPLAESVTLPDGRVWRNLVTPEKAKVAETLAEYRGQFAYNLLDENVRAFTAAVPVSVQWDDHEVVNNWYPGEILDLPQYAEKRVDVLAARAARAFREWHPLGDGAPGRDSEGRIYRSFRYGPHVEVFVLDMRSHRDPNTADRTKPGRILGRQQAHWLVRELARSKATWKIIQSDMPVGLIVPDGDDIEGVANGLPGAPAGRESEIAWVLREITRRRVRNTVWLTADVHYTAAHHYSPDRAAVGNFDPFWEFVSGPLNAGAFGPNTLDPTFGPEAVFVHAPPAANTSPMDGFQHFGELNVDGLSGELRVDLRDGSGASLWSRTLRPQRR</sequence>
<dbReference type="InterPro" id="IPR018946">
    <property type="entry name" value="PhoD-like_MPP"/>
</dbReference>
<dbReference type="Pfam" id="PF16655">
    <property type="entry name" value="PhoD_N"/>
    <property type="match status" value="1"/>
</dbReference>
<dbReference type="CDD" id="cd07389">
    <property type="entry name" value="MPP_PhoD"/>
    <property type="match status" value="1"/>
</dbReference>
<evidence type="ECO:0000259" key="1">
    <source>
        <dbReference type="Pfam" id="PF09423"/>
    </source>
</evidence>
<dbReference type="RefSeq" id="WP_091673475.1">
    <property type="nucleotide sequence ID" value="NZ_FOKG01000007.1"/>
</dbReference>
<name>A0A1I0ZP08_9PSEU</name>
<dbReference type="OrthoDB" id="3497025at2"/>
<reference evidence="4" key="1">
    <citation type="submission" date="2016-10" db="EMBL/GenBank/DDBJ databases">
        <authorList>
            <person name="Varghese N."/>
            <person name="Submissions S."/>
        </authorList>
    </citation>
    <scope>NUCLEOTIDE SEQUENCE [LARGE SCALE GENOMIC DNA]</scope>
    <source>
        <strain evidence="4">CGMCC 4.3568</strain>
    </source>
</reference>
<accession>A0A1I0ZP08</accession>